<dbReference type="InterPro" id="IPR045155">
    <property type="entry name" value="Beta-lactam_cat"/>
</dbReference>
<proteinExistence type="inferred from homology"/>
<dbReference type="PROSITE" id="PS51318">
    <property type="entry name" value="TAT"/>
    <property type="match status" value="1"/>
</dbReference>
<dbReference type="AlphaFoldDB" id="A0A839EGR5"/>
<comment type="caution">
    <text evidence="10">The sequence shown here is derived from an EMBL/GenBank/DDBJ whole genome shotgun (WGS) entry which is preliminary data.</text>
</comment>
<keyword evidence="4 6" id="KW-0378">Hydrolase</keyword>
<dbReference type="GO" id="GO:0030655">
    <property type="term" value="P:beta-lactam antibiotic catabolic process"/>
    <property type="evidence" value="ECO:0007669"/>
    <property type="project" value="InterPro"/>
</dbReference>
<dbReference type="PANTHER" id="PTHR35333">
    <property type="entry name" value="BETA-LACTAMASE"/>
    <property type="match status" value="1"/>
</dbReference>
<keyword evidence="8" id="KW-0732">Signal</keyword>
<dbReference type="EMBL" id="JACGXN010000001">
    <property type="protein sequence ID" value="MBA8876656.1"/>
    <property type="molecule type" value="Genomic_DNA"/>
</dbReference>
<dbReference type="RefSeq" id="WP_182547430.1">
    <property type="nucleotide sequence ID" value="NZ_JACGXN010000001.1"/>
</dbReference>
<protein>
    <recommendedName>
        <fullName evidence="3 6">Beta-lactamase</fullName>
        <ecNumber evidence="3 6">3.5.2.6</ecNumber>
    </recommendedName>
</protein>
<dbReference type="EC" id="3.5.2.6" evidence="3 6"/>
<dbReference type="PRINTS" id="PR00118">
    <property type="entry name" value="BLACTAMASEA"/>
</dbReference>
<organism evidence="10 11">
    <name type="scientific">Phyllobacterium myrsinacearum</name>
    <dbReference type="NCBI Taxonomy" id="28101"/>
    <lineage>
        <taxon>Bacteria</taxon>
        <taxon>Pseudomonadati</taxon>
        <taxon>Pseudomonadota</taxon>
        <taxon>Alphaproteobacteria</taxon>
        <taxon>Hyphomicrobiales</taxon>
        <taxon>Phyllobacteriaceae</taxon>
        <taxon>Phyllobacterium</taxon>
    </lineage>
</organism>
<evidence type="ECO:0000256" key="4">
    <source>
        <dbReference type="ARBA" id="ARBA00022801"/>
    </source>
</evidence>
<sequence length="294" mass="31689">MSGHITRRAALVGSMLVVPALSLSMRSASAAAATDLEAAFKDLEKTTGARLGVSAHDTGSGKRINYRETELFAMCSTFKFFAAAAILARVDQKKEQLGRIVTYKKSDLVPYSPVTEKHVGEGMSLSAICEAAIIWSDNTAGNLMLDALGGSKGVTEYARSLGDKITRLDRRETELNEATPGDPRDTTTPDAMRVNLEKTVLGTALSEQSRKQLADWLIGNKVGDKRLRAGLPKDWKVGDKTGTSDSGMANDVAVIWPPDRKPIALTVYLYDPKGTADSRNAIHQKVASLVAEHI</sequence>
<dbReference type="InterPro" id="IPR006311">
    <property type="entry name" value="TAT_signal"/>
</dbReference>
<feature type="signal peptide" evidence="8">
    <location>
        <begin position="1"/>
        <end position="30"/>
    </location>
</feature>
<dbReference type="PANTHER" id="PTHR35333:SF3">
    <property type="entry name" value="BETA-LACTAMASE-TYPE TRANSPEPTIDASE FOLD CONTAINING PROTEIN"/>
    <property type="match status" value="1"/>
</dbReference>
<dbReference type="GO" id="GO:0046677">
    <property type="term" value="P:response to antibiotic"/>
    <property type="evidence" value="ECO:0007669"/>
    <property type="project" value="UniProtKB-UniRule"/>
</dbReference>
<evidence type="ECO:0000256" key="6">
    <source>
        <dbReference type="RuleBase" id="RU361140"/>
    </source>
</evidence>
<evidence type="ECO:0000256" key="3">
    <source>
        <dbReference type="ARBA" id="ARBA00012865"/>
    </source>
</evidence>
<evidence type="ECO:0000259" key="9">
    <source>
        <dbReference type="Pfam" id="PF13354"/>
    </source>
</evidence>
<dbReference type="Gene3D" id="3.40.710.10">
    <property type="entry name" value="DD-peptidase/beta-lactamase superfamily"/>
    <property type="match status" value="1"/>
</dbReference>
<feature type="region of interest" description="Disordered" evidence="7">
    <location>
        <begin position="169"/>
        <end position="190"/>
    </location>
</feature>
<evidence type="ECO:0000256" key="2">
    <source>
        <dbReference type="ARBA" id="ARBA00009009"/>
    </source>
</evidence>
<dbReference type="SUPFAM" id="SSF56601">
    <property type="entry name" value="beta-lactamase/transpeptidase-like"/>
    <property type="match status" value="1"/>
</dbReference>
<comment type="catalytic activity">
    <reaction evidence="1 6">
        <text>a beta-lactam + H2O = a substituted beta-amino acid</text>
        <dbReference type="Rhea" id="RHEA:20401"/>
        <dbReference type="ChEBI" id="CHEBI:15377"/>
        <dbReference type="ChEBI" id="CHEBI:35627"/>
        <dbReference type="ChEBI" id="CHEBI:140347"/>
        <dbReference type="EC" id="3.5.2.6"/>
    </reaction>
</comment>
<keyword evidence="11" id="KW-1185">Reference proteome</keyword>
<evidence type="ECO:0000313" key="10">
    <source>
        <dbReference type="EMBL" id="MBA8876656.1"/>
    </source>
</evidence>
<feature type="chain" id="PRO_5032419736" description="Beta-lactamase" evidence="8">
    <location>
        <begin position="31"/>
        <end position="294"/>
    </location>
</feature>
<dbReference type="NCBIfam" id="NF033103">
    <property type="entry name" value="bla_class_A"/>
    <property type="match status" value="1"/>
</dbReference>
<dbReference type="GO" id="GO:0008800">
    <property type="term" value="F:beta-lactamase activity"/>
    <property type="evidence" value="ECO:0007669"/>
    <property type="project" value="UniProtKB-UniRule"/>
</dbReference>
<dbReference type="Proteomes" id="UP000549052">
    <property type="component" value="Unassembled WGS sequence"/>
</dbReference>
<keyword evidence="5 6" id="KW-0046">Antibiotic resistance</keyword>
<name>A0A839EGR5_9HYPH</name>
<dbReference type="PROSITE" id="PS00146">
    <property type="entry name" value="BETA_LACTAMASE_A"/>
    <property type="match status" value="1"/>
</dbReference>
<evidence type="ECO:0000256" key="8">
    <source>
        <dbReference type="SAM" id="SignalP"/>
    </source>
</evidence>
<comment type="similarity">
    <text evidence="2 6">Belongs to the class-A beta-lactamase family.</text>
</comment>
<dbReference type="InterPro" id="IPR023650">
    <property type="entry name" value="Beta-lactam_class-A_AS"/>
</dbReference>
<evidence type="ECO:0000256" key="7">
    <source>
        <dbReference type="SAM" id="MobiDB-lite"/>
    </source>
</evidence>
<gene>
    <name evidence="10" type="ORF">FHW16_000338</name>
</gene>
<accession>A0A839EGR5</accession>
<evidence type="ECO:0000256" key="5">
    <source>
        <dbReference type="ARBA" id="ARBA00023251"/>
    </source>
</evidence>
<dbReference type="Pfam" id="PF13354">
    <property type="entry name" value="Beta-lactamase2"/>
    <property type="match status" value="1"/>
</dbReference>
<dbReference type="InterPro" id="IPR000871">
    <property type="entry name" value="Beta-lactam_class-A"/>
</dbReference>
<dbReference type="InterPro" id="IPR012338">
    <property type="entry name" value="Beta-lactam/transpept-like"/>
</dbReference>
<feature type="domain" description="Beta-lactamase class A catalytic" evidence="9">
    <location>
        <begin position="52"/>
        <end position="268"/>
    </location>
</feature>
<reference evidence="10 11" key="1">
    <citation type="submission" date="2020-07" db="EMBL/GenBank/DDBJ databases">
        <title>Genomic Encyclopedia of Type Strains, Phase IV (KMG-V): Genome sequencing to study the core and pangenomes of soil and plant-associated prokaryotes.</title>
        <authorList>
            <person name="Whitman W."/>
        </authorList>
    </citation>
    <scope>NUCLEOTIDE SEQUENCE [LARGE SCALE GENOMIC DNA]</scope>
    <source>
        <strain evidence="10 11">AN3</strain>
    </source>
</reference>
<evidence type="ECO:0000256" key="1">
    <source>
        <dbReference type="ARBA" id="ARBA00001526"/>
    </source>
</evidence>
<evidence type="ECO:0000313" key="11">
    <source>
        <dbReference type="Proteomes" id="UP000549052"/>
    </source>
</evidence>